<dbReference type="Proteomes" id="UP000031443">
    <property type="component" value="Unassembled WGS sequence"/>
</dbReference>
<protein>
    <recommendedName>
        <fullName evidence="5">Secreted protein</fullName>
    </recommendedName>
</protein>
<evidence type="ECO:0000313" key="4">
    <source>
        <dbReference type="Proteomes" id="UP000031443"/>
    </source>
</evidence>
<feature type="chain" id="PRO_5004079964" description="Secreted protein" evidence="2">
    <location>
        <begin position="21"/>
        <end position="75"/>
    </location>
</feature>
<reference evidence="4" key="1">
    <citation type="journal article" date="2013" name="Nat. Genet.">
        <title>The draft genomes of soft-shell turtle and green sea turtle yield insights into the development and evolution of the turtle-specific body plan.</title>
        <authorList>
            <person name="Wang Z."/>
            <person name="Pascual-Anaya J."/>
            <person name="Zadissa A."/>
            <person name="Li W."/>
            <person name="Niimura Y."/>
            <person name="Huang Z."/>
            <person name="Li C."/>
            <person name="White S."/>
            <person name="Xiong Z."/>
            <person name="Fang D."/>
            <person name="Wang B."/>
            <person name="Ming Y."/>
            <person name="Chen Y."/>
            <person name="Zheng Y."/>
            <person name="Kuraku S."/>
            <person name="Pignatelli M."/>
            <person name="Herrero J."/>
            <person name="Beal K."/>
            <person name="Nozawa M."/>
            <person name="Li Q."/>
            <person name="Wang J."/>
            <person name="Zhang H."/>
            <person name="Yu L."/>
            <person name="Shigenobu S."/>
            <person name="Wang J."/>
            <person name="Liu J."/>
            <person name="Flicek P."/>
            <person name="Searle S."/>
            <person name="Wang J."/>
            <person name="Kuratani S."/>
            <person name="Yin Y."/>
            <person name="Aken B."/>
            <person name="Zhang G."/>
            <person name="Irie N."/>
        </authorList>
    </citation>
    <scope>NUCLEOTIDE SEQUENCE [LARGE SCALE GENOMIC DNA]</scope>
</reference>
<sequence length="75" mass="8505">MTLGSLLWLFLFLKSRRNKSTPERSPVNSCTPARREAQAELTGERQRSTHCSEDSTVSQSKYVDFSYVIHVAEVA</sequence>
<evidence type="ECO:0000313" key="3">
    <source>
        <dbReference type="EMBL" id="EMP35051.1"/>
    </source>
</evidence>
<keyword evidence="2" id="KW-0732">Signal</keyword>
<organism evidence="3 4">
    <name type="scientific">Chelonia mydas</name>
    <name type="common">Green sea-turtle</name>
    <name type="synonym">Chelonia agassizi</name>
    <dbReference type="NCBI Taxonomy" id="8469"/>
    <lineage>
        <taxon>Eukaryota</taxon>
        <taxon>Metazoa</taxon>
        <taxon>Chordata</taxon>
        <taxon>Craniata</taxon>
        <taxon>Vertebrata</taxon>
        <taxon>Euteleostomi</taxon>
        <taxon>Archelosauria</taxon>
        <taxon>Testudinata</taxon>
        <taxon>Testudines</taxon>
        <taxon>Cryptodira</taxon>
        <taxon>Durocryptodira</taxon>
        <taxon>Americhelydia</taxon>
        <taxon>Chelonioidea</taxon>
        <taxon>Cheloniidae</taxon>
        <taxon>Chelonia</taxon>
    </lineage>
</organism>
<keyword evidence="4" id="KW-1185">Reference proteome</keyword>
<accession>M7BAS1</accession>
<gene>
    <name evidence="3" type="ORF">UY3_07781</name>
</gene>
<evidence type="ECO:0008006" key="5">
    <source>
        <dbReference type="Google" id="ProtNLM"/>
    </source>
</evidence>
<proteinExistence type="predicted"/>
<name>M7BAS1_CHEMY</name>
<evidence type="ECO:0000256" key="2">
    <source>
        <dbReference type="SAM" id="SignalP"/>
    </source>
</evidence>
<feature type="region of interest" description="Disordered" evidence="1">
    <location>
        <begin position="18"/>
        <end position="58"/>
    </location>
</feature>
<feature type="signal peptide" evidence="2">
    <location>
        <begin position="1"/>
        <end position="20"/>
    </location>
</feature>
<dbReference type="EMBL" id="KB529912">
    <property type="protein sequence ID" value="EMP35051.1"/>
    <property type="molecule type" value="Genomic_DNA"/>
</dbReference>
<dbReference type="AlphaFoldDB" id="M7BAS1"/>
<feature type="compositionally biased region" description="Basic and acidic residues" evidence="1">
    <location>
        <begin position="33"/>
        <end position="53"/>
    </location>
</feature>
<evidence type="ECO:0000256" key="1">
    <source>
        <dbReference type="SAM" id="MobiDB-lite"/>
    </source>
</evidence>